<dbReference type="OrthoDB" id="9807790at2"/>
<keyword evidence="3" id="KW-0378">Hydrolase</keyword>
<dbReference type="Pfam" id="PF01612">
    <property type="entry name" value="DNA_pol_A_exo1"/>
    <property type="match status" value="1"/>
</dbReference>
<accession>B4W2G0</accession>
<evidence type="ECO:0000313" key="3">
    <source>
        <dbReference type="EMBL" id="EDX71540.1"/>
    </source>
</evidence>
<dbReference type="PANTHER" id="PTHR47649">
    <property type="entry name" value="RIBONUCLEASE D"/>
    <property type="match status" value="1"/>
</dbReference>
<evidence type="ECO:0000313" key="4">
    <source>
        <dbReference type="Proteomes" id="UP000003835"/>
    </source>
</evidence>
<keyword evidence="3" id="KW-0269">Exonuclease</keyword>
<evidence type="ECO:0000259" key="2">
    <source>
        <dbReference type="SMART" id="SM00474"/>
    </source>
</evidence>
<dbReference type="HOGENOM" id="CLU_052332_0_0_3"/>
<dbReference type="STRING" id="118168.MC7420_5165"/>
<dbReference type="SUPFAM" id="SSF53098">
    <property type="entry name" value="Ribonuclease H-like"/>
    <property type="match status" value="1"/>
</dbReference>
<organism evidence="3 4">
    <name type="scientific">Coleofasciculus chthonoplastes PCC 7420</name>
    <dbReference type="NCBI Taxonomy" id="118168"/>
    <lineage>
        <taxon>Bacteria</taxon>
        <taxon>Bacillati</taxon>
        <taxon>Cyanobacteriota</taxon>
        <taxon>Cyanophyceae</taxon>
        <taxon>Coleofasciculales</taxon>
        <taxon>Coleofasciculaceae</taxon>
        <taxon>Coleofasciculus</taxon>
    </lineage>
</organism>
<keyword evidence="3" id="KW-0540">Nuclease</keyword>
<dbReference type="InterPro" id="IPR002562">
    <property type="entry name" value="3'-5'_exonuclease_dom"/>
</dbReference>
<dbReference type="eggNOG" id="COG0349">
    <property type="taxonomic scope" value="Bacteria"/>
</dbReference>
<dbReference type="InterPro" id="IPR012337">
    <property type="entry name" value="RNaseH-like_sf"/>
</dbReference>
<dbReference type="Gene3D" id="3.30.420.10">
    <property type="entry name" value="Ribonuclease H-like superfamily/Ribonuclease H"/>
    <property type="match status" value="1"/>
</dbReference>
<name>B4W2G0_9CYAN</name>
<dbReference type="GO" id="GO:0008408">
    <property type="term" value="F:3'-5' exonuclease activity"/>
    <property type="evidence" value="ECO:0007669"/>
    <property type="project" value="InterPro"/>
</dbReference>
<proteinExistence type="predicted"/>
<gene>
    <name evidence="3" type="ORF">MC7420_5165</name>
</gene>
<sequence length="303" mass="34852">MPYLTQAEDIRCAIASCTQASILWLDTEVADYKTDTPQLSLIQVLADGNDLTAESVGILDVLYQPELADEFIAKVMYNPAIEKVFHNASYDRKFLGKHKAKNVTCTLELAKTIPYYRLPVPNYQLKTLTEYFGICPQVDKTEQTGDWRKRPLSPRQLDYAAKDVVYVAHLHRHLLDLAQPDPATEDIEALTLRYRQIEHRWKQLDTEIQQIKERLKAAMQAQNVKKVHGFRLSSQNRTSKKVAFHQLAEVTKKLGIELDISVQLTKSLQQKLGEVMEELPVEEENKTTWRLSITEPEEEDLPF</sequence>
<dbReference type="RefSeq" id="WP_006105485.1">
    <property type="nucleotide sequence ID" value="NZ_DS989871.1"/>
</dbReference>
<dbReference type="EMBL" id="DS989871">
    <property type="protein sequence ID" value="EDX71540.1"/>
    <property type="molecule type" value="Genomic_DNA"/>
</dbReference>
<feature type="coiled-coil region" evidence="1">
    <location>
        <begin position="194"/>
        <end position="221"/>
    </location>
</feature>
<dbReference type="Proteomes" id="UP000003835">
    <property type="component" value="Unassembled WGS sequence"/>
</dbReference>
<dbReference type="InterPro" id="IPR051086">
    <property type="entry name" value="RNase_D-like"/>
</dbReference>
<dbReference type="SMART" id="SM00474">
    <property type="entry name" value="35EXOc"/>
    <property type="match status" value="1"/>
</dbReference>
<reference evidence="3 4" key="1">
    <citation type="submission" date="2008-07" db="EMBL/GenBank/DDBJ databases">
        <authorList>
            <person name="Tandeau de Marsac N."/>
            <person name="Ferriera S."/>
            <person name="Johnson J."/>
            <person name="Kravitz S."/>
            <person name="Beeson K."/>
            <person name="Sutton G."/>
            <person name="Rogers Y.-H."/>
            <person name="Friedman R."/>
            <person name="Frazier M."/>
            <person name="Venter J.C."/>
        </authorList>
    </citation>
    <scope>NUCLEOTIDE SEQUENCE [LARGE SCALE GENOMIC DNA]</scope>
    <source>
        <strain evidence="3 4">PCC 7420</strain>
    </source>
</reference>
<feature type="domain" description="3'-5' exonuclease" evidence="2">
    <location>
        <begin position="1"/>
        <end position="179"/>
    </location>
</feature>
<keyword evidence="4" id="KW-1185">Reference proteome</keyword>
<dbReference type="AlphaFoldDB" id="B4W2G0"/>
<dbReference type="GO" id="GO:0003676">
    <property type="term" value="F:nucleic acid binding"/>
    <property type="evidence" value="ECO:0007669"/>
    <property type="project" value="InterPro"/>
</dbReference>
<dbReference type="InterPro" id="IPR036397">
    <property type="entry name" value="RNaseH_sf"/>
</dbReference>
<protein>
    <submittedName>
        <fullName evidence="3">3'-5' exonuclease domain protein</fullName>
    </submittedName>
</protein>
<keyword evidence="1" id="KW-0175">Coiled coil</keyword>
<evidence type="ECO:0000256" key="1">
    <source>
        <dbReference type="SAM" id="Coils"/>
    </source>
</evidence>
<dbReference type="GO" id="GO:0006139">
    <property type="term" value="P:nucleobase-containing compound metabolic process"/>
    <property type="evidence" value="ECO:0007669"/>
    <property type="project" value="InterPro"/>
</dbReference>
<dbReference type="PANTHER" id="PTHR47649:SF1">
    <property type="entry name" value="RIBONUCLEASE D"/>
    <property type="match status" value="1"/>
</dbReference>